<evidence type="ECO:0000256" key="1">
    <source>
        <dbReference type="SAM" id="MobiDB-lite"/>
    </source>
</evidence>
<evidence type="ECO:0000313" key="2">
    <source>
        <dbReference type="EMBL" id="GAA0340916.1"/>
    </source>
</evidence>
<protein>
    <submittedName>
        <fullName evidence="2">Uncharacterized protein</fullName>
    </submittedName>
</protein>
<name>A0ABP3GD55_9ACTN</name>
<sequence>MTTGPTDCPTPEDLRTAVAGANTPDEAHAAIAETNPAPPRHSEER</sequence>
<gene>
    <name evidence="2" type="ORF">GCM10010319_16350</name>
</gene>
<keyword evidence="3" id="KW-1185">Reference proteome</keyword>
<accession>A0ABP3GD55</accession>
<evidence type="ECO:0000313" key="3">
    <source>
        <dbReference type="Proteomes" id="UP001500063"/>
    </source>
</evidence>
<dbReference type="RefSeq" id="WP_344117142.1">
    <property type="nucleotide sequence ID" value="NZ_BAAABW010000008.1"/>
</dbReference>
<reference evidence="3" key="1">
    <citation type="journal article" date="2019" name="Int. J. Syst. Evol. Microbiol.">
        <title>The Global Catalogue of Microorganisms (GCM) 10K type strain sequencing project: providing services to taxonomists for standard genome sequencing and annotation.</title>
        <authorList>
            <consortium name="The Broad Institute Genomics Platform"/>
            <consortium name="The Broad Institute Genome Sequencing Center for Infectious Disease"/>
            <person name="Wu L."/>
            <person name="Ma J."/>
        </authorList>
    </citation>
    <scope>NUCLEOTIDE SEQUENCE [LARGE SCALE GENOMIC DNA]</scope>
    <source>
        <strain evidence="3">JCM 4565</strain>
    </source>
</reference>
<dbReference type="EMBL" id="BAAABW010000008">
    <property type="protein sequence ID" value="GAA0340916.1"/>
    <property type="molecule type" value="Genomic_DNA"/>
</dbReference>
<organism evidence="2 3">
    <name type="scientific">Streptomyces blastmyceticus</name>
    <dbReference type="NCBI Taxonomy" id="68180"/>
    <lineage>
        <taxon>Bacteria</taxon>
        <taxon>Bacillati</taxon>
        <taxon>Actinomycetota</taxon>
        <taxon>Actinomycetes</taxon>
        <taxon>Kitasatosporales</taxon>
        <taxon>Streptomycetaceae</taxon>
        <taxon>Streptomyces</taxon>
    </lineage>
</organism>
<dbReference type="Proteomes" id="UP001500063">
    <property type="component" value="Unassembled WGS sequence"/>
</dbReference>
<proteinExistence type="predicted"/>
<comment type="caution">
    <text evidence="2">The sequence shown here is derived from an EMBL/GenBank/DDBJ whole genome shotgun (WGS) entry which is preliminary data.</text>
</comment>
<feature type="region of interest" description="Disordered" evidence="1">
    <location>
        <begin position="21"/>
        <end position="45"/>
    </location>
</feature>